<dbReference type="GO" id="GO:0005743">
    <property type="term" value="C:mitochondrial inner membrane"/>
    <property type="evidence" value="ECO:0007669"/>
    <property type="project" value="TreeGrafter"/>
</dbReference>
<comment type="similarity">
    <text evidence="1">Belongs to the protein kinase superfamily. ADCK protein kinase family.</text>
</comment>
<dbReference type="PANTHER" id="PTHR43173">
    <property type="entry name" value="ABC1 FAMILY PROTEIN"/>
    <property type="match status" value="1"/>
</dbReference>
<gene>
    <name evidence="3" type="ORF">VOLCADRAFT_64427</name>
</gene>
<dbReference type="InterPro" id="IPR004147">
    <property type="entry name" value="ABC1_dom"/>
</dbReference>
<evidence type="ECO:0000313" key="3">
    <source>
        <dbReference type="EMBL" id="EFJ44843.1"/>
    </source>
</evidence>
<organism evidence="4">
    <name type="scientific">Volvox carteri f. nagariensis</name>
    <dbReference type="NCBI Taxonomy" id="3068"/>
    <lineage>
        <taxon>Eukaryota</taxon>
        <taxon>Viridiplantae</taxon>
        <taxon>Chlorophyta</taxon>
        <taxon>core chlorophytes</taxon>
        <taxon>Chlorophyceae</taxon>
        <taxon>CS clade</taxon>
        <taxon>Chlamydomonadales</taxon>
        <taxon>Volvocaceae</taxon>
        <taxon>Volvox</taxon>
    </lineage>
</organism>
<dbReference type="InterPro" id="IPR011009">
    <property type="entry name" value="Kinase-like_dom_sf"/>
</dbReference>
<dbReference type="Proteomes" id="UP000001058">
    <property type="component" value="Unassembled WGS sequence"/>
</dbReference>
<dbReference type="GeneID" id="9617294"/>
<reference evidence="3 4" key="1">
    <citation type="journal article" date="2010" name="Science">
        <title>Genomic analysis of organismal complexity in the multicellular green alga Volvox carteri.</title>
        <authorList>
            <person name="Prochnik S.E."/>
            <person name="Umen J."/>
            <person name="Nedelcu A.M."/>
            <person name="Hallmann A."/>
            <person name="Miller S.M."/>
            <person name="Nishii I."/>
            <person name="Ferris P."/>
            <person name="Kuo A."/>
            <person name="Mitros T."/>
            <person name="Fritz-Laylin L.K."/>
            <person name="Hellsten U."/>
            <person name="Chapman J."/>
            <person name="Simakov O."/>
            <person name="Rensing S.A."/>
            <person name="Terry A."/>
            <person name="Pangilinan J."/>
            <person name="Kapitonov V."/>
            <person name="Jurka J."/>
            <person name="Salamov A."/>
            <person name="Shapiro H."/>
            <person name="Schmutz J."/>
            <person name="Grimwood J."/>
            <person name="Lindquist E."/>
            <person name="Lucas S."/>
            <person name="Grigoriev I.V."/>
            <person name="Schmitt R."/>
            <person name="Kirk D."/>
            <person name="Rokhsar D.S."/>
        </authorList>
    </citation>
    <scope>NUCLEOTIDE SEQUENCE [LARGE SCALE GENOMIC DNA]</scope>
    <source>
        <strain evidence="4">f. Nagariensis / Eve</strain>
    </source>
</reference>
<dbReference type="SUPFAM" id="SSF56112">
    <property type="entry name" value="Protein kinase-like (PK-like)"/>
    <property type="match status" value="1"/>
</dbReference>
<dbReference type="Pfam" id="PF03109">
    <property type="entry name" value="ABC1"/>
    <property type="match status" value="1"/>
</dbReference>
<evidence type="ECO:0000313" key="4">
    <source>
        <dbReference type="Proteomes" id="UP000001058"/>
    </source>
</evidence>
<dbReference type="InterPro" id="IPR051130">
    <property type="entry name" value="Mito_struct-func_regulator"/>
</dbReference>
<feature type="domain" description="ABC1 atypical kinase-like" evidence="2">
    <location>
        <begin position="149"/>
        <end position="412"/>
    </location>
</feature>
<dbReference type="EMBL" id="GL378361">
    <property type="protein sequence ID" value="EFJ44843.1"/>
    <property type="molecule type" value="Genomic_DNA"/>
</dbReference>
<dbReference type="OrthoDB" id="427480at2759"/>
<evidence type="ECO:0000256" key="1">
    <source>
        <dbReference type="ARBA" id="ARBA00009670"/>
    </source>
</evidence>
<protein>
    <recommendedName>
        <fullName evidence="2">ABC1 atypical kinase-like domain-containing protein</fullName>
    </recommendedName>
</protein>
<name>D8U5Y9_VOLCA</name>
<dbReference type="AlphaFoldDB" id="D8U5Y9"/>
<dbReference type="InterPro" id="IPR045307">
    <property type="entry name" value="ADCK1_dom"/>
</dbReference>
<sequence>MLSRLGRLVPASLRCLAYGTQSAAANSPRRSSKRWSAVLSLSLGVGVGGGLLVYEPTAEDFRAAYLTPVRLSRDVYTAAATVIDYKLTLGSLTGEAREAALRECHQRGANRLLALCFANGGVYTKLGQHIGQLDHLLPEEYVMTMREHLLDRCPVSPPEEVRRTFEQDLGAPPEKLFAYFSPQPIASASLAQVHEARDFTGRRLAVKVQHGGLRESCAADVATISALVAAVRWVFPDFDYGWLVDEIKENLPRELDFRHEASNAERCRINLQRSAQQGAWHAGRVYVPQIDYRTSSHRILTMEFIDGVGVTDTAGLAALGLSRREVMVLISETFNQMIFAHGYVHCDPHAANMLVRKVVSSPVDLFSPSDGHAQLVLLDHGLYKSYTDSFRLAYAALWRSLIFADEAGIRRYSAAMNAGDTYDIFASMLTQRSWDQILDARSDHLAVQRSHQTRQVAQQYMATYSREITGLLQRMPRPLLLLLKTNDCLRAIDFALGEPVNTFVITARECSAALARERLRGAPGPLVRLAVALERLQVGIALHDAIAPLSLMAPVCAFYGAVRRAYVETSMTMYSNQPLPLEAISLRLLTCDEAYAYVRRGRELAFCLYVCACEYAGGGAHAGF</sequence>
<dbReference type="RefSeq" id="XP_002954126.1">
    <property type="nucleotide sequence ID" value="XM_002954080.1"/>
</dbReference>
<dbReference type="eggNOG" id="KOG1235">
    <property type="taxonomic scope" value="Eukaryota"/>
</dbReference>
<keyword evidence="4" id="KW-1185">Reference proteome</keyword>
<dbReference type="FunCoup" id="D8U5Y9">
    <property type="interactions" value="1553"/>
</dbReference>
<dbReference type="CDD" id="cd13969">
    <property type="entry name" value="ADCK1-like"/>
    <property type="match status" value="1"/>
</dbReference>
<dbReference type="PANTHER" id="PTHR43173:SF19">
    <property type="entry name" value="AARF DOMAIN-CONTAINING PROTEIN KINASE 1"/>
    <property type="match status" value="1"/>
</dbReference>
<dbReference type="InParanoid" id="D8U5Y9"/>
<dbReference type="GO" id="GO:0055088">
    <property type="term" value="P:lipid homeostasis"/>
    <property type="evidence" value="ECO:0007669"/>
    <property type="project" value="TreeGrafter"/>
</dbReference>
<dbReference type="KEGG" id="vcn:VOLCADRAFT_64427"/>
<evidence type="ECO:0000259" key="2">
    <source>
        <dbReference type="Pfam" id="PF03109"/>
    </source>
</evidence>
<proteinExistence type="inferred from homology"/>
<accession>D8U5Y9</accession>
<dbReference type="GO" id="GO:0007005">
    <property type="term" value="P:mitochondrion organization"/>
    <property type="evidence" value="ECO:0007669"/>
    <property type="project" value="TreeGrafter"/>
</dbReference>